<organism evidence="4 5">
    <name type="scientific">Rhizophlyctis rosea</name>
    <dbReference type="NCBI Taxonomy" id="64517"/>
    <lineage>
        <taxon>Eukaryota</taxon>
        <taxon>Fungi</taxon>
        <taxon>Fungi incertae sedis</taxon>
        <taxon>Chytridiomycota</taxon>
        <taxon>Chytridiomycota incertae sedis</taxon>
        <taxon>Chytridiomycetes</taxon>
        <taxon>Rhizophlyctidales</taxon>
        <taxon>Rhizophlyctidaceae</taxon>
        <taxon>Rhizophlyctis</taxon>
    </lineage>
</organism>
<feature type="compositionally biased region" description="Basic and acidic residues" evidence="2">
    <location>
        <begin position="325"/>
        <end position="345"/>
    </location>
</feature>
<name>A0AAD5X645_9FUNG</name>
<dbReference type="SUPFAM" id="SSF46785">
    <property type="entry name" value="Winged helix' DNA-binding domain"/>
    <property type="match status" value="1"/>
</dbReference>
<feature type="compositionally biased region" description="Basic and acidic residues" evidence="2">
    <location>
        <begin position="352"/>
        <end position="362"/>
    </location>
</feature>
<dbReference type="Gene3D" id="1.10.10.10">
    <property type="entry name" value="Winged helix-like DNA-binding domain superfamily/Winged helix DNA-binding domain"/>
    <property type="match status" value="1"/>
</dbReference>
<dbReference type="GO" id="GO:0003677">
    <property type="term" value="F:DNA binding"/>
    <property type="evidence" value="ECO:0007669"/>
    <property type="project" value="InterPro"/>
</dbReference>
<dbReference type="InterPro" id="IPR036388">
    <property type="entry name" value="WH-like_DNA-bd_sf"/>
</dbReference>
<reference evidence="4" key="1">
    <citation type="submission" date="2020-05" db="EMBL/GenBank/DDBJ databases">
        <title>Phylogenomic resolution of chytrid fungi.</title>
        <authorList>
            <person name="Stajich J.E."/>
            <person name="Amses K."/>
            <person name="Simmons R."/>
            <person name="Seto K."/>
            <person name="Myers J."/>
            <person name="Bonds A."/>
            <person name="Quandt C.A."/>
            <person name="Barry K."/>
            <person name="Liu P."/>
            <person name="Grigoriev I."/>
            <person name="Longcore J.E."/>
            <person name="James T.Y."/>
        </authorList>
    </citation>
    <scope>NUCLEOTIDE SEQUENCE</scope>
    <source>
        <strain evidence="4">JEL0318</strain>
    </source>
</reference>
<evidence type="ECO:0000259" key="3">
    <source>
        <dbReference type="PROSITE" id="PS51504"/>
    </source>
</evidence>
<dbReference type="GO" id="GO:0000786">
    <property type="term" value="C:nucleosome"/>
    <property type="evidence" value="ECO:0007669"/>
    <property type="project" value="InterPro"/>
</dbReference>
<feature type="compositionally biased region" description="Low complexity" evidence="2">
    <location>
        <begin position="365"/>
        <end position="391"/>
    </location>
</feature>
<feature type="region of interest" description="Disordered" evidence="2">
    <location>
        <begin position="141"/>
        <end position="215"/>
    </location>
</feature>
<accession>A0AAD5X645</accession>
<evidence type="ECO:0000256" key="1">
    <source>
        <dbReference type="ARBA" id="ARBA00020833"/>
    </source>
</evidence>
<dbReference type="SMART" id="SM00526">
    <property type="entry name" value="H15"/>
    <property type="match status" value="1"/>
</dbReference>
<dbReference type="PROSITE" id="PS51504">
    <property type="entry name" value="H15"/>
    <property type="match status" value="1"/>
</dbReference>
<feature type="region of interest" description="Disordered" evidence="2">
    <location>
        <begin position="295"/>
        <end position="401"/>
    </location>
</feature>
<evidence type="ECO:0000256" key="2">
    <source>
        <dbReference type="SAM" id="MobiDB-lite"/>
    </source>
</evidence>
<evidence type="ECO:0000313" key="4">
    <source>
        <dbReference type="EMBL" id="KAJ3056714.1"/>
    </source>
</evidence>
<feature type="compositionally biased region" description="Polar residues" evidence="2">
    <location>
        <begin position="190"/>
        <end position="210"/>
    </location>
</feature>
<dbReference type="AlphaFoldDB" id="A0AAD5X645"/>
<protein>
    <recommendedName>
        <fullName evidence="1">Histone H1</fullName>
    </recommendedName>
</protein>
<dbReference type="Proteomes" id="UP001212841">
    <property type="component" value="Unassembled WGS sequence"/>
</dbReference>
<dbReference type="GO" id="GO:0006334">
    <property type="term" value="P:nucleosome assembly"/>
    <property type="evidence" value="ECO:0007669"/>
    <property type="project" value="InterPro"/>
</dbReference>
<feature type="domain" description="H15" evidence="3">
    <location>
        <begin position="231"/>
        <end position="304"/>
    </location>
</feature>
<comment type="caution">
    <text evidence="4">The sequence shown here is derived from an EMBL/GenBank/DDBJ whole genome shotgun (WGS) entry which is preliminary data.</text>
</comment>
<dbReference type="Pfam" id="PF00538">
    <property type="entry name" value="Linker_histone"/>
    <property type="match status" value="1"/>
</dbReference>
<feature type="compositionally biased region" description="Basic residues" evidence="2">
    <location>
        <begin position="392"/>
        <end position="401"/>
    </location>
</feature>
<dbReference type="InterPro" id="IPR036390">
    <property type="entry name" value="WH_DNA-bd_sf"/>
</dbReference>
<gene>
    <name evidence="4" type="ORF">HK097_004867</name>
</gene>
<dbReference type="InterPro" id="IPR005818">
    <property type="entry name" value="Histone_H1/H5_H15"/>
</dbReference>
<feature type="compositionally biased region" description="Low complexity" evidence="2">
    <location>
        <begin position="156"/>
        <end position="177"/>
    </location>
</feature>
<evidence type="ECO:0000313" key="5">
    <source>
        <dbReference type="Proteomes" id="UP001212841"/>
    </source>
</evidence>
<dbReference type="EMBL" id="JADGJD010000023">
    <property type="protein sequence ID" value="KAJ3056714.1"/>
    <property type="molecule type" value="Genomic_DNA"/>
</dbReference>
<proteinExistence type="predicted"/>
<keyword evidence="5" id="KW-1185">Reference proteome</keyword>
<sequence>MSTTNLSSKKQKETYPWSSQIRPLPTVTERRAATFRSSFAFIPTIDAPRLKKFLSRYPVVTLKDVIVFDAGTVFVWVGPPHVIYNYFRTFTHVEYLAAGSEEAIKKAFYKEQDAMSSDEQYALDEIELAYEDFITGDVVSDGDDSTIEQRQSHLFSASSSSSSTTPSKPPKKSTQPSKRNEALKSAADAPSSTPKLHNHKQTLQTMSDATSSKKTDQIALSAEGATGPVKNQLTVTEMVVAAITALKEPVGSSRQAIKAYVYANYELAKTTASASQINQAIREGVVSGEFVLPKGPSGRVQLARDAPQPKQKKPIAKKASTTTVKHPEAEPAEPKEKNSVADHVKPAKKHKAEPAQPKEKKTITKKASTTSSAAKKTPSSSSSSASSSKTKTATKKKTTAVQKLRHRISHAKKNAAIKKVGTIVGKKLVERKKVCVDGSMEGAKVLMTRTFARAAGGGGNVFPVLRRKLRMRLSN</sequence>
<dbReference type="CDD" id="cd00073">
    <property type="entry name" value="H15"/>
    <property type="match status" value="1"/>
</dbReference>